<evidence type="ECO:0000256" key="4">
    <source>
        <dbReference type="ARBA" id="ARBA00022692"/>
    </source>
</evidence>
<feature type="transmembrane region" description="Helical" evidence="10">
    <location>
        <begin position="153"/>
        <end position="170"/>
    </location>
</feature>
<proteinExistence type="inferred from homology"/>
<sequence length="411" mass="47132">MSSNAKKGRRTAATFDDYTFLNRWGLTFLGIWRLNNGGLRTALRQLHVAALFAAMTLLLIPQWLDLYVLRGNIDANAETFVLNVFTLTAMLKLYCFHRAGDTFEKVLLDMESNWRQVMRHDESTKTSHRVEGHARILLAMAGKGFDYTRRYGLLMYSTACMYFVSPFLGMQKDGLRARMYPFFGWYYFDRDSDLYYGLFYLSQVMIGIVVGTCNYSMDSIFFVAIYHSCAQFRIIHHDVERIGADEMELDRATTKQKLLRIIVKHQKEIRSAERLETMFNAASMQQLLVSCIIICVIGFKLIIALNDGGFEVLVYVAFMVIALMQIFLYCRPGDELITQSLAVGYAAWQSQWTNLGTESISKLATIIQRSQRPMRIAAGNVYVLSLPNFTMIIKTSMSFLSLLRAIYTKSD</sequence>
<keyword evidence="7 10" id="KW-0472">Membrane</keyword>
<keyword evidence="6 10" id="KW-1133">Transmembrane helix</keyword>
<evidence type="ECO:0000256" key="2">
    <source>
        <dbReference type="ARBA" id="ARBA00022475"/>
    </source>
</evidence>
<dbReference type="PANTHER" id="PTHR21137">
    <property type="entry name" value="ODORANT RECEPTOR"/>
    <property type="match status" value="1"/>
</dbReference>
<keyword evidence="12" id="KW-1185">Reference proteome</keyword>
<dbReference type="Proteomes" id="UP001627154">
    <property type="component" value="Unassembled WGS sequence"/>
</dbReference>
<keyword evidence="8 10" id="KW-0675">Receptor</keyword>
<keyword evidence="4 10" id="KW-0812">Transmembrane</keyword>
<evidence type="ECO:0000256" key="5">
    <source>
        <dbReference type="ARBA" id="ARBA00022725"/>
    </source>
</evidence>
<comment type="similarity">
    <text evidence="10">Belongs to the insect chemoreceptor superfamily. Heteromeric odorant receptor channel (TC 1.A.69) family.</text>
</comment>
<comment type="subcellular location">
    <subcellularLocation>
        <location evidence="1 10">Cell membrane</location>
        <topology evidence="1 10">Multi-pass membrane protein</topology>
    </subcellularLocation>
</comment>
<evidence type="ECO:0000256" key="3">
    <source>
        <dbReference type="ARBA" id="ARBA00022606"/>
    </source>
</evidence>
<dbReference type="GO" id="GO:0007165">
    <property type="term" value="P:signal transduction"/>
    <property type="evidence" value="ECO:0007669"/>
    <property type="project" value="UniProtKB-KW"/>
</dbReference>
<dbReference type="Pfam" id="PF02949">
    <property type="entry name" value="7tm_6"/>
    <property type="match status" value="1"/>
</dbReference>
<evidence type="ECO:0000313" key="11">
    <source>
        <dbReference type="EMBL" id="KAL3390544.1"/>
    </source>
</evidence>
<evidence type="ECO:0000256" key="7">
    <source>
        <dbReference type="ARBA" id="ARBA00023136"/>
    </source>
</evidence>
<keyword evidence="3 10" id="KW-0716">Sensory transduction</keyword>
<evidence type="ECO:0000256" key="8">
    <source>
        <dbReference type="ARBA" id="ARBA00023170"/>
    </source>
</evidence>
<accession>A0ABD2WDA8</accession>
<organism evidence="11 12">
    <name type="scientific">Trichogramma kaykai</name>
    <dbReference type="NCBI Taxonomy" id="54128"/>
    <lineage>
        <taxon>Eukaryota</taxon>
        <taxon>Metazoa</taxon>
        <taxon>Ecdysozoa</taxon>
        <taxon>Arthropoda</taxon>
        <taxon>Hexapoda</taxon>
        <taxon>Insecta</taxon>
        <taxon>Pterygota</taxon>
        <taxon>Neoptera</taxon>
        <taxon>Endopterygota</taxon>
        <taxon>Hymenoptera</taxon>
        <taxon>Apocrita</taxon>
        <taxon>Proctotrupomorpha</taxon>
        <taxon>Chalcidoidea</taxon>
        <taxon>Trichogrammatidae</taxon>
        <taxon>Trichogramma</taxon>
    </lineage>
</organism>
<keyword evidence="2" id="KW-1003">Cell membrane</keyword>
<gene>
    <name evidence="11" type="ORF">TKK_014693</name>
</gene>
<name>A0ABD2WDA8_9HYME</name>
<dbReference type="EMBL" id="JBJJXI010000117">
    <property type="protein sequence ID" value="KAL3390544.1"/>
    <property type="molecule type" value="Genomic_DNA"/>
</dbReference>
<dbReference type="PANTHER" id="PTHR21137:SF3">
    <property type="entry name" value="ODORANT RECEPTOR 30A-RELATED"/>
    <property type="match status" value="1"/>
</dbReference>
<reference evidence="11 12" key="1">
    <citation type="journal article" date="2024" name="bioRxiv">
        <title>A reference genome for Trichogramma kaykai: A tiny desert-dwelling parasitoid wasp with competing sex-ratio distorters.</title>
        <authorList>
            <person name="Culotta J."/>
            <person name="Lindsey A.R."/>
        </authorList>
    </citation>
    <scope>NUCLEOTIDE SEQUENCE [LARGE SCALE GENOMIC DNA]</scope>
    <source>
        <strain evidence="11 12">KSX58</strain>
    </source>
</reference>
<protein>
    <recommendedName>
        <fullName evidence="10">Odorant receptor</fullName>
    </recommendedName>
</protein>
<keyword evidence="5 10" id="KW-0552">Olfaction</keyword>
<feature type="transmembrane region" description="Helical" evidence="10">
    <location>
        <begin position="46"/>
        <end position="64"/>
    </location>
</feature>
<evidence type="ECO:0000256" key="1">
    <source>
        <dbReference type="ARBA" id="ARBA00004651"/>
    </source>
</evidence>
<evidence type="ECO:0000313" key="12">
    <source>
        <dbReference type="Proteomes" id="UP001627154"/>
    </source>
</evidence>
<dbReference type="GO" id="GO:0007608">
    <property type="term" value="P:sensory perception of smell"/>
    <property type="evidence" value="ECO:0007669"/>
    <property type="project" value="UniProtKB-KW"/>
</dbReference>
<dbReference type="AlphaFoldDB" id="A0ABD2WDA8"/>
<evidence type="ECO:0000256" key="10">
    <source>
        <dbReference type="RuleBase" id="RU351113"/>
    </source>
</evidence>
<feature type="transmembrane region" description="Helical" evidence="10">
    <location>
        <begin position="287"/>
        <end position="306"/>
    </location>
</feature>
<evidence type="ECO:0000256" key="9">
    <source>
        <dbReference type="ARBA" id="ARBA00023224"/>
    </source>
</evidence>
<keyword evidence="9 10" id="KW-0807">Transducer</keyword>
<dbReference type="GO" id="GO:0005886">
    <property type="term" value="C:plasma membrane"/>
    <property type="evidence" value="ECO:0007669"/>
    <property type="project" value="UniProtKB-SubCell"/>
</dbReference>
<comment type="caution">
    <text evidence="11">The sequence shown here is derived from an EMBL/GenBank/DDBJ whole genome shotgun (WGS) entry which is preliminary data.</text>
</comment>
<dbReference type="InterPro" id="IPR004117">
    <property type="entry name" value="7tm6_olfct_rcpt"/>
</dbReference>
<feature type="transmembrane region" description="Helical" evidence="10">
    <location>
        <begin position="312"/>
        <end position="330"/>
    </location>
</feature>
<feature type="transmembrane region" description="Helical" evidence="10">
    <location>
        <begin position="194"/>
        <end position="215"/>
    </location>
</feature>
<feature type="transmembrane region" description="Helical" evidence="10">
    <location>
        <begin position="381"/>
        <end position="407"/>
    </location>
</feature>
<evidence type="ECO:0000256" key="6">
    <source>
        <dbReference type="ARBA" id="ARBA00022989"/>
    </source>
</evidence>
<feature type="transmembrane region" description="Helical" evidence="10">
    <location>
        <begin position="76"/>
        <end position="95"/>
    </location>
</feature>